<keyword evidence="4" id="KW-0997">Cell inner membrane</keyword>
<feature type="transmembrane region" description="Helical" evidence="13">
    <location>
        <begin position="307"/>
        <end position="327"/>
    </location>
</feature>
<comment type="caution">
    <text evidence="15">The sequence shown here is derived from an EMBL/GenBank/DDBJ whole genome shotgun (WGS) entry which is preliminary data.</text>
</comment>
<dbReference type="GO" id="GO:0098796">
    <property type="term" value="C:membrane protein complex"/>
    <property type="evidence" value="ECO:0007669"/>
    <property type="project" value="UniProtKB-ARBA"/>
</dbReference>
<dbReference type="Gene3D" id="3.40.50.300">
    <property type="entry name" value="P-loop containing nucleotide triphosphate hydrolases"/>
    <property type="match status" value="1"/>
</dbReference>
<feature type="domain" description="ABC transporter" evidence="14">
    <location>
        <begin position="37"/>
        <end position="276"/>
    </location>
</feature>
<keyword evidence="7" id="KW-0067">ATP-binding</keyword>
<dbReference type="Pfam" id="PF12704">
    <property type="entry name" value="MacB_PCD"/>
    <property type="match status" value="1"/>
</dbReference>
<name>A0A0F9S707_9ZZZZ</name>
<evidence type="ECO:0000256" key="8">
    <source>
        <dbReference type="ARBA" id="ARBA00022989"/>
    </source>
</evidence>
<dbReference type="PANTHER" id="PTHR30572">
    <property type="entry name" value="MEMBRANE COMPONENT OF TRANSPORTER-RELATED"/>
    <property type="match status" value="1"/>
</dbReference>
<dbReference type="InterPro" id="IPR050250">
    <property type="entry name" value="Macrolide_Exporter_MacB"/>
</dbReference>
<evidence type="ECO:0000256" key="1">
    <source>
        <dbReference type="ARBA" id="ARBA00004429"/>
    </source>
</evidence>
<evidence type="ECO:0000259" key="14">
    <source>
        <dbReference type="PROSITE" id="PS50893"/>
    </source>
</evidence>
<dbReference type="AlphaFoldDB" id="A0A0F9S707"/>
<dbReference type="GO" id="GO:0005886">
    <property type="term" value="C:plasma membrane"/>
    <property type="evidence" value="ECO:0007669"/>
    <property type="project" value="UniProtKB-SubCell"/>
</dbReference>
<keyword evidence="6" id="KW-0547">Nucleotide-binding</keyword>
<sequence length="680" mass="73140">MVIKRIHYLDLNAVDSKASNPSQHFQNTEDQSEQPLLALDAVCRAFHSGSNEVRAMNNVSLSVQRGELIAIMGQSGSGKSTLMNILGCLDTPTSGTYKVAGHDVSKLSTDELSSLRLKTFGFVFQRYQLLNNQTAAENVAMPSVYSHMPKAQRQTRSQELLHQLGLEGREHHKPSELSGGQQQRVSIARALINGADVILADEPTGALDSVSGQQVLALLKQLNRDNGTTVVLITHDPEVARHADRIVHMKDGEIISDSGHSNKNDNNQSETTLSQHSFKLETFDRIGIFTSLYLAVTSLRANLFRTLLTLLGIIIGVAAVVSMMAIGDGGKQQVLDRISAMGTNLLQVSPGGRNIRSSGDIATLSMADAEAIAAVHGVDLIAPERESRSTFRQGAYDYSGRIRGVTPPYFPMRDWHLSQGVFIDEADIQSFASVMVMGSTVAEALFPDGDNPIGKQVLMNSTPYQIIGVLKPKGASAGGRDMDDEVYVPMSTAQLKFFGSEYLSIITVKVTDTSLLGQVEAQITQLLKERHGVEDFRVRNTASLVEAVTETQDTLTVLLGAVAAISLLVGGIGVMNIMLVNVSERRREIGLRIATGAKPSDILRQFAIEALLVCIIGGAMGVALGLIVLLGLKALNVAVAFSLTPPVLAFSTSLLVGWIFGYAPARKAASLNPITALSEE</sequence>
<reference evidence="15" key="1">
    <citation type="journal article" date="2015" name="Nature">
        <title>Complex archaea that bridge the gap between prokaryotes and eukaryotes.</title>
        <authorList>
            <person name="Spang A."/>
            <person name="Saw J.H."/>
            <person name="Jorgensen S.L."/>
            <person name="Zaremba-Niedzwiedzka K."/>
            <person name="Martijn J."/>
            <person name="Lind A.E."/>
            <person name="van Eijk R."/>
            <person name="Schleper C."/>
            <person name="Guy L."/>
            <person name="Ettema T.J."/>
        </authorList>
    </citation>
    <scope>NUCLEOTIDE SEQUENCE</scope>
</reference>
<dbReference type="InterPro" id="IPR003593">
    <property type="entry name" value="AAA+_ATPase"/>
</dbReference>
<evidence type="ECO:0000256" key="7">
    <source>
        <dbReference type="ARBA" id="ARBA00022840"/>
    </source>
</evidence>
<keyword evidence="8 13" id="KW-1133">Transmembrane helix</keyword>
<dbReference type="InterPro" id="IPR003439">
    <property type="entry name" value="ABC_transporter-like_ATP-bd"/>
</dbReference>
<keyword evidence="10" id="KW-0046">Antibiotic resistance</keyword>
<evidence type="ECO:0000256" key="4">
    <source>
        <dbReference type="ARBA" id="ARBA00022519"/>
    </source>
</evidence>
<evidence type="ECO:0000256" key="5">
    <source>
        <dbReference type="ARBA" id="ARBA00022692"/>
    </source>
</evidence>
<feature type="transmembrane region" description="Helical" evidence="13">
    <location>
        <begin position="638"/>
        <end position="660"/>
    </location>
</feature>
<dbReference type="GO" id="GO:0016887">
    <property type="term" value="F:ATP hydrolysis activity"/>
    <property type="evidence" value="ECO:0007669"/>
    <property type="project" value="InterPro"/>
</dbReference>
<dbReference type="PROSITE" id="PS00211">
    <property type="entry name" value="ABC_TRANSPORTER_1"/>
    <property type="match status" value="1"/>
</dbReference>
<dbReference type="PANTHER" id="PTHR30572:SF4">
    <property type="entry name" value="ABC TRANSPORTER PERMEASE YTRF"/>
    <property type="match status" value="1"/>
</dbReference>
<dbReference type="Pfam" id="PF02687">
    <property type="entry name" value="FtsX"/>
    <property type="match status" value="1"/>
</dbReference>
<evidence type="ECO:0000256" key="10">
    <source>
        <dbReference type="ARBA" id="ARBA00023251"/>
    </source>
</evidence>
<dbReference type="InterPro" id="IPR025857">
    <property type="entry name" value="MacB_PCD"/>
</dbReference>
<gene>
    <name evidence="15" type="ORF">LCGC14_0507530</name>
</gene>
<feature type="transmembrane region" description="Helical" evidence="13">
    <location>
        <begin position="557"/>
        <end position="582"/>
    </location>
</feature>
<keyword evidence="3" id="KW-1003">Cell membrane</keyword>
<evidence type="ECO:0000256" key="11">
    <source>
        <dbReference type="ARBA" id="ARBA00038076"/>
    </source>
</evidence>
<dbReference type="CDD" id="cd03255">
    <property type="entry name" value="ABC_MJ0796_LolCDE_FtsE"/>
    <property type="match status" value="1"/>
</dbReference>
<evidence type="ECO:0000256" key="6">
    <source>
        <dbReference type="ARBA" id="ARBA00022741"/>
    </source>
</evidence>
<dbReference type="PROSITE" id="PS50893">
    <property type="entry name" value="ABC_TRANSPORTER_2"/>
    <property type="match status" value="1"/>
</dbReference>
<keyword evidence="5 13" id="KW-0812">Transmembrane</keyword>
<dbReference type="SMART" id="SM00382">
    <property type="entry name" value="AAA"/>
    <property type="match status" value="1"/>
</dbReference>
<evidence type="ECO:0000313" key="15">
    <source>
        <dbReference type="EMBL" id="KKN62854.1"/>
    </source>
</evidence>
<organism evidence="15">
    <name type="scientific">marine sediment metagenome</name>
    <dbReference type="NCBI Taxonomy" id="412755"/>
    <lineage>
        <taxon>unclassified sequences</taxon>
        <taxon>metagenomes</taxon>
        <taxon>ecological metagenomes</taxon>
    </lineage>
</organism>
<dbReference type="FunFam" id="3.40.50.300:FF:000032">
    <property type="entry name" value="Export ABC transporter ATP-binding protein"/>
    <property type="match status" value="1"/>
</dbReference>
<evidence type="ECO:0000256" key="12">
    <source>
        <dbReference type="ARBA" id="ARBA00038388"/>
    </source>
</evidence>
<feature type="transmembrane region" description="Helical" evidence="13">
    <location>
        <begin position="610"/>
        <end position="632"/>
    </location>
</feature>
<dbReference type="InterPro" id="IPR003838">
    <property type="entry name" value="ABC3_permease_C"/>
</dbReference>
<evidence type="ECO:0000256" key="2">
    <source>
        <dbReference type="ARBA" id="ARBA00022448"/>
    </source>
</evidence>
<accession>A0A0F9S707</accession>
<comment type="subcellular location">
    <subcellularLocation>
        <location evidence="1">Cell inner membrane</location>
        <topology evidence="1">Multi-pass membrane protein</topology>
    </subcellularLocation>
</comment>
<comment type="similarity">
    <text evidence="12">Belongs to the ABC transporter superfamily. Macrolide exporter (TC 3.A.1.122) family.</text>
</comment>
<evidence type="ECO:0000256" key="9">
    <source>
        <dbReference type="ARBA" id="ARBA00023136"/>
    </source>
</evidence>
<dbReference type="InterPro" id="IPR017911">
    <property type="entry name" value="MacB-like_ATP-bd"/>
</dbReference>
<dbReference type="GO" id="GO:0046677">
    <property type="term" value="P:response to antibiotic"/>
    <property type="evidence" value="ECO:0007669"/>
    <property type="project" value="UniProtKB-KW"/>
</dbReference>
<dbReference type="EMBL" id="LAZR01000610">
    <property type="protein sequence ID" value="KKN62854.1"/>
    <property type="molecule type" value="Genomic_DNA"/>
</dbReference>
<dbReference type="GO" id="GO:0005524">
    <property type="term" value="F:ATP binding"/>
    <property type="evidence" value="ECO:0007669"/>
    <property type="project" value="UniProtKB-KW"/>
</dbReference>
<proteinExistence type="inferred from homology"/>
<dbReference type="InterPro" id="IPR027417">
    <property type="entry name" value="P-loop_NTPase"/>
</dbReference>
<evidence type="ECO:0000256" key="3">
    <source>
        <dbReference type="ARBA" id="ARBA00022475"/>
    </source>
</evidence>
<dbReference type="Pfam" id="PF00005">
    <property type="entry name" value="ABC_tran"/>
    <property type="match status" value="1"/>
</dbReference>
<dbReference type="SUPFAM" id="SSF52540">
    <property type="entry name" value="P-loop containing nucleoside triphosphate hydrolases"/>
    <property type="match status" value="1"/>
</dbReference>
<evidence type="ECO:0000256" key="13">
    <source>
        <dbReference type="SAM" id="Phobius"/>
    </source>
</evidence>
<comment type="similarity">
    <text evidence="11">Belongs to the ABC-4 integral membrane protein family.</text>
</comment>
<dbReference type="GO" id="GO:0022857">
    <property type="term" value="F:transmembrane transporter activity"/>
    <property type="evidence" value="ECO:0007669"/>
    <property type="project" value="UniProtKB-ARBA"/>
</dbReference>
<keyword evidence="2" id="KW-0813">Transport</keyword>
<keyword evidence="9 13" id="KW-0472">Membrane</keyword>
<dbReference type="InterPro" id="IPR017871">
    <property type="entry name" value="ABC_transporter-like_CS"/>
</dbReference>
<protein>
    <recommendedName>
        <fullName evidence="14">ABC transporter domain-containing protein</fullName>
    </recommendedName>
</protein>